<sequence length="329" mass="34814">MDLNAVRAFVAVADAGQFQKAAVDLALTQQAVSKRIAALEKDLGVRLFVRTPRGAELTIDGQALLPHARVLLSAEERAVAAVRPGDRALRVDVVGRRAATGGLVQDFHRAHPRIALDVVTLFDVDTAVTAVRDGAVDATFRAVTMPGHRLPDGVGALPVLDEPLSLCVGPGHVFARAAAVTPAQLAGHRIWMPGNVPGTEWHAYYEAFAAAFGPAVDTIGPNFGLEALLDTIAGSTTVATILSERTPHVWPAGHDLRLVPLVDPVPVYPHSLLWHTDNPHPGLTALRDHLTATRPRPPRGTTWRPSWAAPRQGGAVTSPSGTSGPPRGC</sequence>
<name>A0ABU2P971_9ACTN</name>
<evidence type="ECO:0000256" key="5">
    <source>
        <dbReference type="SAM" id="MobiDB-lite"/>
    </source>
</evidence>
<dbReference type="SUPFAM" id="SSF46785">
    <property type="entry name" value="Winged helix' DNA-binding domain"/>
    <property type="match status" value="1"/>
</dbReference>
<comment type="caution">
    <text evidence="7">The sequence shown here is derived from an EMBL/GenBank/DDBJ whole genome shotgun (WGS) entry which is preliminary data.</text>
</comment>
<accession>A0ABU2P971</accession>
<dbReference type="Pfam" id="PF03466">
    <property type="entry name" value="LysR_substrate"/>
    <property type="match status" value="1"/>
</dbReference>
<reference evidence="8" key="1">
    <citation type="submission" date="2023-07" db="EMBL/GenBank/DDBJ databases">
        <title>30 novel species of actinomycetes from the DSMZ collection.</title>
        <authorList>
            <person name="Nouioui I."/>
        </authorList>
    </citation>
    <scope>NUCLEOTIDE SEQUENCE [LARGE SCALE GENOMIC DNA]</scope>
    <source>
        <strain evidence="8">DSM 41921</strain>
    </source>
</reference>
<evidence type="ECO:0000256" key="4">
    <source>
        <dbReference type="ARBA" id="ARBA00023163"/>
    </source>
</evidence>
<evidence type="ECO:0000256" key="3">
    <source>
        <dbReference type="ARBA" id="ARBA00023125"/>
    </source>
</evidence>
<dbReference type="Gene3D" id="1.10.10.10">
    <property type="entry name" value="Winged helix-like DNA-binding domain superfamily/Winged helix DNA-binding domain"/>
    <property type="match status" value="1"/>
</dbReference>
<dbReference type="Pfam" id="PF00126">
    <property type="entry name" value="HTH_1"/>
    <property type="match status" value="1"/>
</dbReference>
<dbReference type="InterPro" id="IPR005119">
    <property type="entry name" value="LysR_subst-bd"/>
</dbReference>
<dbReference type="RefSeq" id="WP_311681233.1">
    <property type="nucleotide sequence ID" value="NZ_JAVREU010000004.1"/>
</dbReference>
<evidence type="ECO:0000259" key="6">
    <source>
        <dbReference type="PROSITE" id="PS50931"/>
    </source>
</evidence>
<dbReference type="InterPro" id="IPR036388">
    <property type="entry name" value="WH-like_DNA-bd_sf"/>
</dbReference>
<keyword evidence="4" id="KW-0804">Transcription</keyword>
<evidence type="ECO:0000256" key="2">
    <source>
        <dbReference type="ARBA" id="ARBA00023015"/>
    </source>
</evidence>
<keyword evidence="8" id="KW-1185">Reference proteome</keyword>
<dbReference type="SUPFAM" id="SSF53850">
    <property type="entry name" value="Periplasmic binding protein-like II"/>
    <property type="match status" value="1"/>
</dbReference>
<dbReference type="Proteomes" id="UP001183586">
    <property type="component" value="Unassembled WGS sequence"/>
</dbReference>
<keyword evidence="3" id="KW-0238">DNA-binding</keyword>
<comment type="similarity">
    <text evidence="1">Belongs to the LysR transcriptional regulatory family.</text>
</comment>
<dbReference type="InterPro" id="IPR000847">
    <property type="entry name" value="LysR_HTH_N"/>
</dbReference>
<evidence type="ECO:0000313" key="8">
    <source>
        <dbReference type="Proteomes" id="UP001183586"/>
    </source>
</evidence>
<keyword evidence="2" id="KW-0805">Transcription regulation</keyword>
<dbReference type="InterPro" id="IPR036390">
    <property type="entry name" value="WH_DNA-bd_sf"/>
</dbReference>
<gene>
    <name evidence="7" type="ORF">RM641_12205</name>
</gene>
<dbReference type="PANTHER" id="PTHR30346:SF0">
    <property type="entry name" value="HCA OPERON TRANSCRIPTIONAL ACTIVATOR HCAR"/>
    <property type="match status" value="1"/>
</dbReference>
<organism evidence="7 8">
    <name type="scientific">Streptomyces dubilierae</name>
    <dbReference type="NCBI Taxonomy" id="3075533"/>
    <lineage>
        <taxon>Bacteria</taxon>
        <taxon>Bacillati</taxon>
        <taxon>Actinomycetota</taxon>
        <taxon>Actinomycetes</taxon>
        <taxon>Kitasatosporales</taxon>
        <taxon>Streptomycetaceae</taxon>
        <taxon>Streptomyces</taxon>
    </lineage>
</organism>
<dbReference type="PROSITE" id="PS50931">
    <property type="entry name" value="HTH_LYSR"/>
    <property type="match status" value="1"/>
</dbReference>
<proteinExistence type="inferred from homology"/>
<dbReference type="PRINTS" id="PR00039">
    <property type="entry name" value="HTHLYSR"/>
</dbReference>
<dbReference type="PANTHER" id="PTHR30346">
    <property type="entry name" value="TRANSCRIPTIONAL DUAL REGULATOR HCAR-RELATED"/>
    <property type="match status" value="1"/>
</dbReference>
<dbReference type="EMBL" id="JAVREU010000004">
    <property type="protein sequence ID" value="MDT0388189.1"/>
    <property type="molecule type" value="Genomic_DNA"/>
</dbReference>
<feature type="region of interest" description="Disordered" evidence="5">
    <location>
        <begin position="291"/>
        <end position="329"/>
    </location>
</feature>
<evidence type="ECO:0000256" key="1">
    <source>
        <dbReference type="ARBA" id="ARBA00009437"/>
    </source>
</evidence>
<feature type="domain" description="HTH lysR-type" evidence="6">
    <location>
        <begin position="1"/>
        <end position="58"/>
    </location>
</feature>
<evidence type="ECO:0000313" key="7">
    <source>
        <dbReference type="EMBL" id="MDT0388189.1"/>
    </source>
</evidence>
<protein>
    <submittedName>
        <fullName evidence="7">LysR family transcriptional regulator</fullName>
    </submittedName>
</protein>
<dbReference type="Gene3D" id="3.40.190.10">
    <property type="entry name" value="Periplasmic binding protein-like II"/>
    <property type="match status" value="2"/>
</dbReference>